<dbReference type="Gene3D" id="3.40.220.10">
    <property type="entry name" value="Leucine Aminopeptidase, subunit E, domain 1"/>
    <property type="match status" value="1"/>
</dbReference>
<dbReference type="PANTHER" id="PTHR12521">
    <property type="entry name" value="PROTEIN C6ORF130"/>
    <property type="match status" value="1"/>
</dbReference>
<evidence type="ECO:0000259" key="1">
    <source>
        <dbReference type="PROSITE" id="PS51154"/>
    </source>
</evidence>
<proteinExistence type="predicted"/>
<sequence length="214" mass="24147">MGKGIALQFKQAFPENFIVYAKACKAKQVQPGHMFLFEREDLVNPRFIINFPTKTHWKVKSRLEHVEQGLVDLVEVIRDKQIKSIAIPPLGCGNGGLDWAVVQPLIEQALAQVPEVEVYVYGPQPAPVVDAMPVTTKMPNMTRARALFIKLIEQYSLPDYRLSLLEVQKLGYFLQEAGEALRLNYIQTFPWVGSIVSNVSPGWRLTVTQSPSVR</sequence>
<dbReference type="Pfam" id="PF01661">
    <property type="entry name" value="Macro"/>
    <property type="match status" value="1"/>
</dbReference>
<organism evidence="2">
    <name type="scientific">hydrothermal vent metagenome</name>
    <dbReference type="NCBI Taxonomy" id="652676"/>
    <lineage>
        <taxon>unclassified sequences</taxon>
        <taxon>metagenomes</taxon>
        <taxon>ecological metagenomes</taxon>
    </lineage>
</organism>
<dbReference type="PROSITE" id="PS51154">
    <property type="entry name" value="MACRO"/>
    <property type="match status" value="1"/>
</dbReference>
<evidence type="ECO:0000313" key="2">
    <source>
        <dbReference type="EMBL" id="VAX10051.1"/>
    </source>
</evidence>
<dbReference type="GO" id="GO:0140291">
    <property type="term" value="P:peptidyl-glutamate ADP-deribosylation"/>
    <property type="evidence" value="ECO:0007669"/>
    <property type="project" value="TreeGrafter"/>
</dbReference>
<dbReference type="InterPro" id="IPR002589">
    <property type="entry name" value="Macro_dom"/>
</dbReference>
<dbReference type="SUPFAM" id="SSF52949">
    <property type="entry name" value="Macro domain-like"/>
    <property type="match status" value="1"/>
</dbReference>
<dbReference type="EMBL" id="UOFX01000060">
    <property type="protein sequence ID" value="VAX10051.1"/>
    <property type="molecule type" value="Genomic_DNA"/>
</dbReference>
<dbReference type="PANTHER" id="PTHR12521:SF0">
    <property type="entry name" value="ADP-RIBOSE GLYCOHYDROLASE OARD1"/>
    <property type="match status" value="1"/>
</dbReference>
<dbReference type="AlphaFoldDB" id="A0A3B1B743"/>
<gene>
    <name evidence="2" type="ORF">MNBD_GAMMA26-375</name>
</gene>
<protein>
    <submittedName>
        <fullName evidence="2">ADP-ribose 1-phosphate phophatase related protein</fullName>
    </submittedName>
</protein>
<feature type="domain" description="Macro" evidence="1">
    <location>
        <begin position="1"/>
        <end position="137"/>
    </location>
</feature>
<dbReference type="InterPro" id="IPR050892">
    <property type="entry name" value="ADP-ribose_metab_enzymes"/>
</dbReference>
<dbReference type="InterPro" id="IPR043472">
    <property type="entry name" value="Macro_dom-like"/>
</dbReference>
<dbReference type="CDD" id="cd02901">
    <property type="entry name" value="Macro_Poa1p-like"/>
    <property type="match status" value="1"/>
</dbReference>
<name>A0A3B1B743_9ZZZZ</name>
<accession>A0A3B1B743</accession>
<reference evidence="2" key="1">
    <citation type="submission" date="2018-06" db="EMBL/GenBank/DDBJ databases">
        <authorList>
            <person name="Zhirakovskaya E."/>
        </authorList>
    </citation>
    <scope>NUCLEOTIDE SEQUENCE</scope>
</reference>